<dbReference type="EMBL" id="PQXN01000168">
    <property type="protein sequence ID" value="TGO51123.1"/>
    <property type="molecule type" value="Genomic_DNA"/>
</dbReference>
<keyword evidence="1" id="KW-1133">Transmembrane helix</keyword>
<dbReference type="Proteomes" id="UP000297527">
    <property type="component" value="Unassembled WGS sequence"/>
</dbReference>
<evidence type="ECO:0000313" key="2">
    <source>
        <dbReference type="EMBL" id="TGO51123.1"/>
    </source>
</evidence>
<dbReference type="AlphaFoldDB" id="A0A4Z1I2D6"/>
<keyword evidence="1" id="KW-0472">Membrane</keyword>
<evidence type="ECO:0000256" key="1">
    <source>
        <dbReference type="SAM" id="Phobius"/>
    </source>
</evidence>
<keyword evidence="1" id="KW-0812">Transmembrane</keyword>
<gene>
    <name evidence="2" type="ORF">BCON_0168g00080</name>
</gene>
<name>A0A4Z1I2D6_9HELO</name>
<keyword evidence="3" id="KW-1185">Reference proteome</keyword>
<protein>
    <submittedName>
        <fullName evidence="2">Uncharacterized protein</fullName>
    </submittedName>
</protein>
<feature type="transmembrane region" description="Helical" evidence="1">
    <location>
        <begin position="20"/>
        <end position="38"/>
    </location>
</feature>
<proteinExistence type="predicted"/>
<sequence>MVSSFHRLPIGAKEKKLSGFVAHLEFQCTGLILASALFRSTSGRSLDKLFLLFWTPVVARTLVLTGTFMSAQYPLP</sequence>
<evidence type="ECO:0000313" key="3">
    <source>
        <dbReference type="Proteomes" id="UP000297527"/>
    </source>
</evidence>
<comment type="caution">
    <text evidence="2">The sequence shown here is derived from an EMBL/GenBank/DDBJ whole genome shotgun (WGS) entry which is preliminary data.</text>
</comment>
<reference evidence="2 3" key="1">
    <citation type="submission" date="2017-12" db="EMBL/GenBank/DDBJ databases">
        <title>Comparative genomics of Botrytis spp.</title>
        <authorList>
            <person name="Valero-Jimenez C.A."/>
            <person name="Tapia P."/>
            <person name="Veloso J."/>
            <person name="Silva-Moreno E."/>
            <person name="Staats M."/>
            <person name="Valdes J.H."/>
            <person name="Van Kan J.A.L."/>
        </authorList>
    </citation>
    <scope>NUCLEOTIDE SEQUENCE [LARGE SCALE GENOMIC DNA]</scope>
    <source>
        <strain evidence="2 3">MUCL11595</strain>
    </source>
</reference>
<accession>A0A4Z1I2D6</accession>
<organism evidence="2 3">
    <name type="scientific">Botryotinia convoluta</name>
    <dbReference type="NCBI Taxonomy" id="54673"/>
    <lineage>
        <taxon>Eukaryota</taxon>
        <taxon>Fungi</taxon>
        <taxon>Dikarya</taxon>
        <taxon>Ascomycota</taxon>
        <taxon>Pezizomycotina</taxon>
        <taxon>Leotiomycetes</taxon>
        <taxon>Helotiales</taxon>
        <taxon>Sclerotiniaceae</taxon>
        <taxon>Botryotinia</taxon>
    </lineage>
</organism>
<feature type="transmembrane region" description="Helical" evidence="1">
    <location>
        <begin position="50"/>
        <end position="71"/>
    </location>
</feature>